<evidence type="ECO:0000256" key="1">
    <source>
        <dbReference type="SAM" id="MobiDB-lite"/>
    </source>
</evidence>
<dbReference type="VEuPathDB" id="FungiDB:VP01_5788g1"/>
<feature type="non-terminal residue" evidence="2">
    <location>
        <position position="1"/>
    </location>
</feature>
<evidence type="ECO:0000313" key="3">
    <source>
        <dbReference type="Proteomes" id="UP000037035"/>
    </source>
</evidence>
<gene>
    <name evidence="2" type="ORF">VP01_5788g1</name>
</gene>
<dbReference type="OrthoDB" id="3366674at2759"/>
<organism evidence="2 3">
    <name type="scientific">Puccinia sorghi</name>
    <dbReference type="NCBI Taxonomy" id="27349"/>
    <lineage>
        <taxon>Eukaryota</taxon>
        <taxon>Fungi</taxon>
        <taxon>Dikarya</taxon>
        <taxon>Basidiomycota</taxon>
        <taxon>Pucciniomycotina</taxon>
        <taxon>Pucciniomycetes</taxon>
        <taxon>Pucciniales</taxon>
        <taxon>Pucciniaceae</taxon>
        <taxon>Puccinia</taxon>
    </lineage>
</organism>
<feature type="region of interest" description="Disordered" evidence="1">
    <location>
        <begin position="1"/>
        <end position="57"/>
    </location>
</feature>
<proteinExistence type="predicted"/>
<comment type="caution">
    <text evidence="2">The sequence shown here is derived from an EMBL/GenBank/DDBJ whole genome shotgun (WGS) entry which is preliminary data.</text>
</comment>
<name>A0A0L6UIC7_9BASI</name>
<protein>
    <submittedName>
        <fullName evidence="2">Uncharacterized protein</fullName>
    </submittedName>
</protein>
<sequence>HQPNSPTLQPQYQHRQLKSPPTIHQCHPIRILPKHPRHHKKPKQRKPPRTPLKTTTRRLHYSTSLFIKSPLAKGQTTLRKIDKSSFGWYPRTEMAHPKQKLATLCANPIQWYGLAHSPSTSTYATGQNTLHPGMIPFEDTENYPATGNTALDKQTTCLKKKKKKNYFSSDNYSMEVVLSPRRLPLKQIQGSKYDILKSSVEPLVGEI</sequence>
<dbReference type="Proteomes" id="UP000037035">
    <property type="component" value="Unassembled WGS sequence"/>
</dbReference>
<dbReference type="EMBL" id="LAVV01011038">
    <property type="protein sequence ID" value="KNZ48268.1"/>
    <property type="molecule type" value="Genomic_DNA"/>
</dbReference>
<accession>A0A0L6UIC7</accession>
<dbReference type="AlphaFoldDB" id="A0A0L6UIC7"/>
<feature type="compositionally biased region" description="Basic residues" evidence="1">
    <location>
        <begin position="32"/>
        <end position="48"/>
    </location>
</feature>
<feature type="compositionally biased region" description="Polar residues" evidence="1">
    <location>
        <begin position="1"/>
        <end position="14"/>
    </location>
</feature>
<reference evidence="2 3" key="1">
    <citation type="submission" date="2015-08" db="EMBL/GenBank/DDBJ databases">
        <title>Next Generation Sequencing and Analysis of the Genome of Puccinia sorghi L Schw, the Causal Agent of Maize Common Rust.</title>
        <authorList>
            <person name="Rochi L."/>
            <person name="Burguener G."/>
            <person name="Darino M."/>
            <person name="Turjanski A."/>
            <person name="Kreff E."/>
            <person name="Dieguez M.J."/>
            <person name="Sacco F."/>
        </authorList>
    </citation>
    <scope>NUCLEOTIDE SEQUENCE [LARGE SCALE GENOMIC DNA]</scope>
    <source>
        <strain evidence="2 3">RO10H11247</strain>
    </source>
</reference>
<keyword evidence="3" id="KW-1185">Reference proteome</keyword>
<evidence type="ECO:0000313" key="2">
    <source>
        <dbReference type="EMBL" id="KNZ48268.1"/>
    </source>
</evidence>